<dbReference type="Gramene" id="TraesARI1D03G00450270.1">
    <property type="protein sequence ID" value="TraesARI1D03G00450270.1.CDS1"/>
    <property type="gene ID" value="TraesARI1D03G00450270"/>
</dbReference>
<accession>A0A3B5ZS57</accession>
<dbReference type="OrthoDB" id="688971at2759"/>
<dbReference type="Gramene" id="TraesROB_scaffold_125218_01G000100.1">
    <property type="protein sequence ID" value="TraesROB_scaffold_125218_01G000100.1"/>
    <property type="gene ID" value="TraesROB_scaffold_125218_01G000100"/>
</dbReference>
<dbReference type="Gramene" id="TraesJUL1D03G00447560.1">
    <property type="protein sequence ID" value="TraesJUL1D03G00447560.1.CDS1"/>
    <property type="gene ID" value="TraesJUL1D03G00447560"/>
</dbReference>
<organism evidence="2">
    <name type="scientific">Triticum aestivum</name>
    <name type="common">Wheat</name>
    <dbReference type="NCBI Taxonomy" id="4565"/>
    <lineage>
        <taxon>Eukaryota</taxon>
        <taxon>Viridiplantae</taxon>
        <taxon>Streptophyta</taxon>
        <taxon>Embryophyta</taxon>
        <taxon>Tracheophyta</taxon>
        <taxon>Spermatophyta</taxon>
        <taxon>Magnoliopsida</taxon>
        <taxon>Liliopsida</taxon>
        <taxon>Poales</taxon>
        <taxon>Poaceae</taxon>
        <taxon>BOP clade</taxon>
        <taxon>Pooideae</taxon>
        <taxon>Triticodae</taxon>
        <taxon>Triticeae</taxon>
        <taxon>Triticinae</taxon>
        <taxon>Triticum</taxon>
    </lineage>
</organism>
<protein>
    <recommendedName>
        <fullName evidence="1">DUF8040 domain-containing protein</fullName>
    </recommendedName>
</protein>
<dbReference type="SMR" id="A0A3B5ZS57"/>
<dbReference type="Proteomes" id="UP000019116">
    <property type="component" value="Chromosome 1D"/>
</dbReference>
<dbReference type="InterPro" id="IPR058353">
    <property type="entry name" value="DUF8040"/>
</dbReference>
<dbReference type="AlphaFoldDB" id="A0A3B5ZS57"/>
<dbReference type="Gramene" id="TraesLAC1D03G00448120.1">
    <property type="protein sequence ID" value="TraesLAC1D03G00448120.1.CDS1"/>
    <property type="gene ID" value="TraesLAC1D03G00448120"/>
</dbReference>
<dbReference type="Gramene" id="TraesSYM1D03G00451160.1">
    <property type="protein sequence ID" value="TraesSYM1D03G00451160.1.CDS1"/>
    <property type="gene ID" value="TraesSYM1D03G00451160"/>
</dbReference>
<evidence type="ECO:0000259" key="1">
    <source>
        <dbReference type="Pfam" id="PF26138"/>
    </source>
</evidence>
<dbReference type="Gramene" id="TraesWEE_scaffold_140442_01G000200.1">
    <property type="protein sequence ID" value="TraesWEE_scaffold_140442_01G000200.1"/>
    <property type="gene ID" value="TraesWEE_scaffold_140442_01G000200"/>
</dbReference>
<dbReference type="Gramene" id="TraesJAG1D03G00444290.1">
    <property type="protein sequence ID" value="TraesJAG1D03G00444290.1.CDS1"/>
    <property type="gene ID" value="TraesJAG1D03G00444290"/>
</dbReference>
<name>A0A3B5ZS57_WHEAT</name>
<dbReference type="Gramene" id="TraesSTA1D03G00443710.1">
    <property type="protein sequence ID" value="TraesSTA1D03G00443710.1.CDS1"/>
    <property type="gene ID" value="TraesSTA1D03G00443710"/>
</dbReference>
<dbReference type="OMA" id="MEPHIFE"/>
<dbReference type="STRING" id="4565.A0A3B5ZS57"/>
<dbReference type="Gramene" id="TraesNOR1D03G00451930.1">
    <property type="protein sequence ID" value="TraesNOR1D03G00451930.1.CDS1"/>
    <property type="gene ID" value="TraesNOR1D03G00451930"/>
</dbReference>
<dbReference type="Pfam" id="PF26138">
    <property type="entry name" value="DUF8040"/>
    <property type="match status" value="1"/>
</dbReference>
<dbReference type="Gramene" id="TraesCAD_scaffold_077448_01G000200.1">
    <property type="protein sequence ID" value="TraesCAD_scaffold_077448_01G000200.1"/>
    <property type="gene ID" value="TraesCAD_scaffold_077448_01G000200"/>
</dbReference>
<reference evidence="2" key="1">
    <citation type="submission" date="2018-08" db="EMBL/GenBank/DDBJ databases">
        <authorList>
            <person name="Rossello M."/>
        </authorList>
    </citation>
    <scope>NUCLEOTIDE SEQUENCE [LARGE SCALE GENOMIC DNA]</scope>
    <source>
        <strain evidence="2">cv. Chinese Spring</strain>
    </source>
</reference>
<proteinExistence type="predicted"/>
<dbReference type="Gramene" id="TraesRN1D0100268900.1">
    <property type="protein sequence ID" value="TraesRN1D0100268900.1"/>
    <property type="gene ID" value="TraesRN1D0100268900"/>
</dbReference>
<feature type="domain" description="DUF8040" evidence="1">
    <location>
        <begin position="1"/>
        <end position="68"/>
    </location>
</feature>
<keyword evidence="3" id="KW-1185">Reference proteome</keyword>
<dbReference type="Gramene" id="TraesCS1D03G0259300.1">
    <property type="protein sequence ID" value="TraesCS1D03G0259300.1.CDS1"/>
    <property type="gene ID" value="TraesCS1D03G0259300"/>
</dbReference>
<evidence type="ECO:0000313" key="2">
    <source>
        <dbReference type="EnsemblPlants" id="TraesCS1D02G110200.1.cds1"/>
    </source>
</evidence>
<dbReference type="Gramene" id="TraesCLE_scaffold_107170_01G000100.1">
    <property type="protein sequence ID" value="TraesCLE_scaffold_107170_01G000100.1"/>
    <property type="gene ID" value="TraesCLE_scaffold_107170_01G000100"/>
</dbReference>
<sequence length="76" mass="9030">MEPAIFISLANYLRRERLVCGTRIKVEEKLAFFMYMLSPNASFEDLQGQFGHNNENYHRHMKHFLKRLSQPSTIDL</sequence>
<dbReference type="Gramene" id="TraesLDM1D03G00446500.1">
    <property type="protein sequence ID" value="TraesLDM1D03G00446500.1.CDS1"/>
    <property type="gene ID" value="TraesLDM1D03G00446500"/>
</dbReference>
<evidence type="ECO:0000313" key="3">
    <source>
        <dbReference type="Proteomes" id="UP000019116"/>
    </source>
</evidence>
<dbReference type="Gramene" id="TraesCS1D02G110200.1">
    <property type="protein sequence ID" value="TraesCS1D02G110200.1.cds1"/>
    <property type="gene ID" value="TraesCS1D02G110200"/>
</dbReference>
<dbReference type="EnsemblPlants" id="TraesCS1D02G110200.1">
    <property type="protein sequence ID" value="TraesCS1D02G110200.1.cds1"/>
    <property type="gene ID" value="TraesCS1D02G110200"/>
</dbReference>
<dbReference type="Gramene" id="TraesMAC1D03G00444370.1">
    <property type="protein sequence ID" value="TraesMAC1D03G00444370.1.CDS1"/>
    <property type="gene ID" value="TraesMAC1D03G00444370"/>
</dbReference>
<reference evidence="2" key="2">
    <citation type="submission" date="2018-10" db="UniProtKB">
        <authorList>
            <consortium name="EnsemblPlants"/>
        </authorList>
    </citation>
    <scope>IDENTIFICATION</scope>
</reference>